<keyword evidence="1" id="KW-0732">Signal</keyword>
<keyword evidence="3" id="KW-1185">Reference proteome</keyword>
<gene>
    <name evidence="2" type="ORF">GCM10008955_04910</name>
</gene>
<evidence type="ECO:0000256" key="1">
    <source>
        <dbReference type="SAM" id="SignalP"/>
    </source>
</evidence>
<dbReference type="EMBL" id="BMPP01000002">
    <property type="protein sequence ID" value="GGK14516.1"/>
    <property type="molecule type" value="Genomic_DNA"/>
</dbReference>
<accession>A0ABQ2EJM5</accession>
<feature type="signal peptide" evidence="1">
    <location>
        <begin position="1"/>
        <end position="26"/>
    </location>
</feature>
<proteinExistence type="predicted"/>
<sequence length="292" mass="31052">MKEARFAMSVLTLCLLGHAAAQRAPAVEITATTKGYQAPAQLPSGFVQMNFKNDGVAPIEMQLFKLKSGVTAETLKRAVTAFALGSQTHQGDMAALEAAMIKASDLYGGAQQLPPKATYTMTVNLEPGNYVLTTTSTNNAEKNPQALANTGFFKAFTVVKGTNTAAAPKAAYMVQLADFALALPPTQVTAGTHMWEVVNHGRQPHFLMLVPLKAGKTPEDVMKFLAAGDQAQGEPPVDFNSYIGTGVLSSGKANFVPLTLKPGTYFAACFVTDPATHKPHAMIGMTRFITVR</sequence>
<protein>
    <recommendedName>
        <fullName evidence="4">DUF4198 domain-containing protein</fullName>
    </recommendedName>
</protein>
<comment type="caution">
    <text evidence="2">The sequence shown here is derived from an EMBL/GenBank/DDBJ whole genome shotgun (WGS) entry which is preliminary data.</text>
</comment>
<name>A0ABQ2EJM5_9DEIO</name>
<evidence type="ECO:0008006" key="4">
    <source>
        <dbReference type="Google" id="ProtNLM"/>
    </source>
</evidence>
<feature type="chain" id="PRO_5046849299" description="DUF4198 domain-containing protein" evidence="1">
    <location>
        <begin position="27"/>
        <end position="292"/>
    </location>
</feature>
<dbReference type="Proteomes" id="UP000647587">
    <property type="component" value="Unassembled WGS sequence"/>
</dbReference>
<organism evidence="2 3">
    <name type="scientific">Deinococcus malanensis</name>
    <dbReference type="NCBI Taxonomy" id="1706855"/>
    <lineage>
        <taxon>Bacteria</taxon>
        <taxon>Thermotogati</taxon>
        <taxon>Deinococcota</taxon>
        <taxon>Deinococci</taxon>
        <taxon>Deinococcales</taxon>
        <taxon>Deinococcaceae</taxon>
        <taxon>Deinococcus</taxon>
    </lineage>
</organism>
<reference evidence="3" key="1">
    <citation type="journal article" date="2019" name="Int. J. Syst. Evol. Microbiol.">
        <title>The Global Catalogue of Microorganisms (GCM) 10K type strain sequencing project: providing services to taxonomists for standard genome sequencing and annotation.</title>
        <authorList>
            <consortium name="The Broad Institute Genomics Platform"/>
            <consortium name="The Broad Institute Genome Sequencing Center for Infectious Disease"/>
            <person name="Wu L."/>
            <person name="Ma J."/>
        </authorList>
    </citation>
    <scope>NUCLEOTIDE SEQUENCE [LARGE SCALE GENOMIC DNA]</scope>
    <source>
        <strain evidence="3">JCM 30331</strain>
    </source>
</reference>
<evidence type="ECO:0000313" key="3">
    <source>
        <dbReference type="Proteomes" id="UP000647587"/>
    </source>
</evidence>
<evidence type="ECO:0000313" key="2">
    <source>
        <dbReference type="EMBL" id="GGK14516.1"/>
    </source>
</evidence>
<dbReference type="RefSeq" id="WP_229780590.1">
    <property type="nucleotide sequence ID" value="NZ_BMPP01000002.1"/>
</dbReference>